<name>A0AB39RKP8_9ACTN</name>
<evidence type="ECO:0000259" key="2">
    <source>
        <dbReference type="Pfam" id="PF13360"/>
    </source>
</evidence>
<organism evidence="3">
    <name type="scientific">Streptomyces sp. R41</name>
    <dbReference type="NCBI Taxonomy" id="3238632"/>
    <lineage>
        <taxon>Bacteria</taxon>
        <taxon>Bacillati</taxon>
        <taxon>Actinomycetota</taxon>
        <taxon>Actinomycetes</taxon>
        <taxon>Kitasatosporales</taxon>
        <taxon>Streptomycetaceae</taxon>
        <taxon>Streptomyces</taxon>
    </lineage>
</organism>
<keyword evidence="1" id="KW-1133">Transmembrane helix</keyword>
<dbReference type="EMBL" id="CP163443">
    <property type="protein sequence ID" value="XDQ56505.1"/>
    <property type="molecule type" value="Genomic_DNA"/>
</dbReference>
<evidence type="ECO:0000313" key="3">
    <source>
        <dbReference type="EMBL" id="XDQ56505.1"/>
    </source>
</evidence>
<dbReference type="AlphaFoldDB" id="A0AB39RKP8"/>
<keyword evidence="1" id="KW-0812">Transmembrane</keyword>
<sequence>MSFGPPPSPYTQSALTADSERRKRRTKLFGVVAAVLVVVLCAGGWLLLYATGDEAPANSKPTAAPQAPDEIRETVEKLPSTPEGKLVIDFDEEKFKDDETRYAPGTWATDTIFAKGIKNTITGFKFGVDEAAWSIKLDGHICATTKHVTADGRTAVVVQPYKRKGTKDAGICDEVVFFDLDTGKKLWTATLPDAKTAYVTNTNLSMARGTVAVAWGNGSVAYDMSEGKQLWKSTDVSTCEDVGFAGGRSLLVLLRCGEESTHAYRVQKIDPRTGKPKWTYKLKDGISGVYLPSSDPPVLAVGAGDYGVTDLITLDDQGRHSATISMRGGRFDPMCGDSFDGTQYFGVMENCYAMVVGNGQIFVASKADGDIDQAENWIAGFDAKTGKTLRKFDGRPMQPLWPVKMNGDKLLVYRPSSDDIGPAAIVSIDPATGKETPFLFFNLPDDASRMETPEWSDILVEHGRAFFSPRQLSAPASSPDDPVTAAVGIAPAH</sequence>
<evidence type="ECO:0000256" key="1">
    <source>
        <dbReference type="SAM" id="Phobius"/>
    </source>
</evidence>
<keyword evidence="1" id="KW-0472">Membrane</keyword>
<reference evidence="3" key="1">
    <citation type="submission" date="2024-07" db="EMBL/GenBank/DDBJ databases">
        <authorList>
            <person name="Yu S.T."/>
        </authorList>
    </citation>
    <scope>NUCLEOTIDE SEQUENCE</scope>
    <source>
        <strain evidence="3">R41</strain>
    </source>
</reference>
<protein>
    <submittedName>
        <fullName evidence="3">PQQ-binding-like beta-propeller repeat protein</fullName>
    </submittedName>
</protein>
<dbReference type="InterPro" id="IPR015943">
    <property type="entry name" value="WD40/YVTN_repeat-like_dom_sf"/>
</dbReference>
<dbReference type="SUPFAM" id="SSF50998">
    <property type="entry name" value="Quinoprotein alcohol dehydrogenase-like"/>
    <property type="match status" value="1"/>
</dbReference>
<accession>A0AB39RKP8</accession>
<dbReference type="Gene3D" id="2.130.10.10">
    <property type="entry name" value="YVTN repeat-like/Quinoprotein amine dehydrogenase"/>
    <property type="match status" value="2"/>
</dbReference>
<dbReference type="PANTHER" id="PTHR34512:SF30">
    <property type="entry name" value="OUTER MEMBRANE PROTEIN ASSEMBLY FACTOR BAMB"/>
    <property type="match status" value="1"/>
</dbReference>
<dbReference type="InterPro" id="IPR002372">
    <property type="entry name" value="PQQ_rpt_dom"/>
</dbReference>
<feature type="transmembrane region" description="Helical" evidence="1">
    <location>
        <begin position="28"/>
        <end position="50"/>
    </location>
</feature>
<dbReference type="PANTHER" id="PTHR34512">
    <property type="entry name" value="CELL SURFACE PROTEIN"/>
    <property type="match status" value="1"/>
</dbReference>
<proteinExistence type="predicted"/>
<dbReference type="InterPro" id="IPR011047">
    <property type="entry name" value="Quinoprotein_ADH-like_sf"/>
</dbReference>
<gene>
    <name evidence="3" type="ORF">AB5J53_34925</name>
</gene>
<dbReference type="Pfam" id="PF13360">
    <property type="entry name" value="PQQ_2"/>
    <property type="match status" value="1"/>
</dbReference>
<feature type="domain" description="Pyrrolo-quinoline quinone repeat" evidence="2">
    <location>
        <begin position="174"/>
        <end position="297"/>
    </location>
</feature>
<dbReference type="RefSeq" id="WP_369249589.1">
    <property type="nucleotide sequence ID" value="NZ_CP163443.1"/>
</dbReference>